<dbReference type="InParanoid" id="A0A0C3CYL1"/>
<keyword evidence="3" id="KW-1185">Reference proteome</keyword>
<proteinExistence type="predicted"/>
<evidence type="ECO:0000256" key="1">
    <source>
        <dbReference type="SAM" id="MobiDB-lite"/>
    </source>
</evidence>
<dbReference type="AlphaFoldDB" id="A0A0C3CYL1"/>
<feature type="compositionally biased region" description="Polar residues" evidence="1">
    <location>
        <begin position="124"/>
        <end position="139"/>
    </location>
</feature>
<name>A0A0C3CYL1_9AGAM</name>
<evidence type="ECO:0000313" key="2">
    <source>
        <dbReference type="EMBL" id="KIM53630.1"/>
    </source>
</evidence>
<reference evidence="3" key="2">
    <citation type="submission" date="2015-01" db="EMBL/GenBank/DDBJ databases">
        <title>Evolutionary Origins and Diversification of the Mycorrhizal Mutualists.</title>
        <authorList>
            <consortium name="DOE Joint Genome Institute"/>
            <consortium name="Mycorrhizal Genomics Consortium"/>
            <person name="Kohler A."/>
            <person name="Kuo A."/>
            <person name="Nagy L.G."/>
            <person name="Floudas D."/>
            <person name="Copeland A."/>
            <person name="Barry K.W."/>
            <person name="Cichocki N."/>
            <person name="Veneault-Fourrey C."/>
            <person name="LaButti K."/>
            <person name="Lindquist E.A."/>
            <person name="Lipzen A."/>
            <person name="Lundell T."/>
            <person name="Morin E."/>
            <person name="Murat C."/>
            <person name="Riley R."/>
            <person name="Ohm R."/>
            <person name="Sun H."/>
            <person name="Tunlid A."/>
            <person name="Henrissat B."/>
            <person name="Grigoriev I.V."/>
            <person name="Hibbett D.S."/>
            <person name="Martin F."/>
        </authorList>
    </citation>
    <scope>NUCLEOTIDE SEQUENCE [LARGE SCALE GENOMIC DNA]</scope>
    <source>
        <strain evidence="3">Foug A</strain>
    </source>
</reference>
<accession>A0A0C3CYL1</accession>
<protein>
    <submittedName>
        <fullName evidence="2">Uncharacterized protein</fullName>
    </submittedName>
</protein>
<feature type="region of interest" description="Disordered" evidence="1">
    <location>
        <begin position="104"/>
        <end position="139"/>
    </location>
</feature>
<dbReference type="EMBL" id="KN822175">
    <property type="protein sequence ID" value="KIM53630.1"/>
    <property type="molecule type" value="Genomic_DNA"/>
</dbReference>
<sequence>MLISNHTISSEPVGVPATGDTPHGYGSATGRFSKHTQQAKATKHWLSKPGEVQNEKSRIRMQQYVLVTPIYYSVLTPSCRLRERRKTIMDAQVPAHEISMYADQDDDQNDYRTHTETPEDSYLDHNQASAGSRWQSTHQDSMDPLPLTLPELRIAIHDWQTEWEPEADWDCNFNLALRRAREKSWGLADRFFRECEAHARMGCCFIHVLRQLVQELCHGRGSRDKLCDIFLQAFDLLVAVVSKVKFFEVKLHEYAPSNPLSKCSDVRMYGVI</sequence>
<dbReference type="OrthoDB" id="2659386at2759"/>
<feature type="compositionally biased region" description="Polar residues" evidence="1">
    <location>
        <begin position="1"/>
        <end position="10"/>
    </location>
</feature>
<evidence type="ECO:0000313" key="3">
    <source>
        <dbReference type="Proteomes" id="UP000053989"/>
    </source>
</evidence>
<dbReference type="HOGENOM" id="CLU_090733_0_0_1"/>
<gene>
    <name evidence="2" type="ORF">SCLCIDRAFT_31756</name>
</gene>
<organism evidence="2 3">
    <name type="scientific">Scleroderma citrinum Foug A</name>
    <dbReference type="NCBI Taxonomy" id="1036808"/>
    <lineage>
        <taxon>Eukaryota</taxon>
        <taxon>Fungi</taxon>
        <taxon>Dikarya</taxon>
        <taxon>Basidiomycota</taxon>
        <taxon>Agaricomycotina</taxon>
        <taxon>Agaricomycetes</taxon>
        <taxon>Agaricomycetidae</taxon>
        <taxon>Boletales</taxon>
        <taxon>Sclerodermatineae</taxon>
        <taxon>Sclerodermataceae</taxon>
        <taxon>Scleroderma</taxon>
    </lineage>
</organism>
<reference evidence="2 3" key="1">
    <citation type="submission" date="2014-04" db="EMBL/GenBank/DDBJ databases">
        <authorList>
            <consortium name="DOE Joint Genome Institute"/>
            <person name="Kuo A."/>
            <person name="Kohler A."/>
            <person name="Nagy L.G."/>
            <person name="Floudas D."/>
            <person name="Copeland A."/>
            <person name="Barry K.W."/>
            <person name="Cichocki N."/>
            <person name="Veneault-Fourrey C."/>
            <person name="LaButti K."/>
            <person name="Lindquist E.A."/>
            <person name="Lipzen A."/>
            <person name="Lundell T."/>
            <person name="Morin E."/>
            <person name="Murat C."/>
            <person name="Sun H."/>
            <person name="Tunlid A."/>
            <person name="Henrissat B."/>
            <person name="Grigoriev I.V."/>
            <person name="Hibbett D.S."/>
            <person name="Martin F."/>
            <person name="Nordberg H.P."/>
            <person name="Cantor M.N."/>
            <person name="Hua S.X."/>
        </authorList>
    </citation>
    <scope>NUCLEOTIDE SEQUENCE [LARGE SCALE GENOMIC DNA]</scope>
    <source>
        <strain evidence="2 3">Foug A</strain>
    </source>
</reference>
<dbReference type="Proteomes" id="UP000053989">
    <property type="component" value="Unassembled WGS sequence"/>
</dbReference>
<feature type="region of interest" description="Disordered" evidence="1">
    <location>
        <begin position="1"/>
        <end position="22"/>
    </location>
</feature>